<feature type="domain" description="Response regulatory" evidence="4">
    <location>
        <begin position="1"/>
        <end position="74"/>
    </location>
</feature>
<evidence type="ECO:0000256" key="2">
    <source>
        <dbReference type="PROSITE-ProRule" id="PRU00169"/>
    </source>
</evidence>
<organism evidence="5 6">
    <name type="scientific">Halobium palmae</name>
    <dbReference type="NCBI Taxonomy" id="1776492"/>
    <lineage>
        <taxon>Archaea</taxon>
        <taxon>Methanobacteriati</taxon>
        <taxon>Methanobacteriota</taxon>
        <taxon>Stenosarchaea group</taxon>
        <taxon>Halobacteria</taxon>
        <taxon>Halobacteriales</taxon>
        <taxon>Haloferacaceae</taxon>
        <taxon>Halobium</taxon>
    </lineage>
</organism>
<evidence type="ECO:0000259" key="4">
    <source>
        <dbReference type="PROSITE" id="PS50110"/>
    </source>
</evidence>
<dbReference type="Gene3D" id="3.40.50.2300">
    <property type="match status" value="1"/>
</dbReference>
<dbReference type="PROSITE" id="PS50109">
    <property type="entry name" value="HIS_KIN"/>
    <property type="match status" value="1"/>
</dbReference>
<dbReference type="InterPro" id="IPR001789">
    <property type="entry name" value="Sig_transdc_resp-reg_receiver"/>
</dbReference>
<dbReference type="GO" id="GO:0005524">
    <property type="term" value="F:ATP binding"/>
    <property type="evidence" value="ECO:0007669"/>
    <property type="project" value="UniProtKB-KW"/>
</dbReference>
<dbReference type="Pfam" id="PF00072">
    <property type="entry name" value="Response_reg"/>
    <property type="match status" value="1"/>
</dbReference>
<feature type="domain" description="Histidine kinase" evidence="3">
    <location>
        <begin position="97"/>
        <end position="277"/>
    </location>
</feature>
<dbReference type="EMBL" id="JBHSWU010001071">
    <property type="protein sequence ID" value="MFC6726377.1"/>
    <property type="molecule type" value="Genomic_DNA"/>
</dbReference>
<evidence type="ECO:0000259" key="3">
    <source>
        <dbReference type="PROSITE" id="PS50109"/>
    </source>
</evidence>
<keyword evidence="5" id="KW-0067">ATP-binding</keyword>
<dbReference type="PANTHER" id="PTHR43547">
    <property type="entry name" value="TWO-COMPONENT HISTIDINE KINASE"/>
    <property type="match status" value="1"/>
</dbReference>
<dbReference type="InterPro" id="IPR004358">
    <property type="entry name" value="Sig_transdc_His_kin-like_C"/>
</dbReference>
<evidence type="ECO:0000256" key="1">
    <source>
        <dbReference type="ARBA" id="ARBA00022553"/>
    </source>
</evidence>
<feature type="non-terminal residue" evidence="5">
    <location>
        <position position="1"/>
    </location>
</feature>
<dbReference type="InterPro" id="IPR005467">
    <property type="entry name" value="His_kinase_dom"/>
</dbReference>
<comment type="caution">
    <text evidence="5">The sequence shown here is derived from an EMBL/GenBank/DDBJ whole genome shotgun (WGS) entry which is preliminary data.</text>
</comment>
<dbReference type="InterPro" id="IPR003594">
    <property type="entry name" value="HATPase_dom"/>
</dbReference>
<feature type="modified residue" description="4-aspartylphosphate" evidence="2">
    <location>
        <position position="9"/>
    </location>
</feature>
<dbReference type="CDD" id="cd00075">
    <property type="entry name" value="HATPase"/>
    <property type="match status" value="1"/>
</dbReference>
<reference evidence="5 6" key="1">
    <citation type="journal article" date="2019" name="Int. J. Syst. Evol. Microbiol.">
        <title>The Global Catalogue of Microorganisms (GCM) 10K type strain sequencing project: providing services to taxonomists for standard genome sequencing and annotation.</title>
        <authorList>
            <consortium name="The Broad Institute Genomics Platform"/>
            <consortium name="The Broad Institute Genome Sequencing Center for Infectious Disease"/>
            <person name="Wu L."/>
            <person name="Ma J."/>
        </authorList>
    </citation>
    <scope>NUCLEOTIDE SEQUENCE [LARGE SCALE GENOMIC DNA]</scope>
    <source>
        <strain evidence="5 6">NBRC 111368</strain>
    </source>
</reference>
<dbReference type="InterPro" id="IPR011006">
    <property type="entry name" value="CheY-like_superfamily"/>
</dbReference>
<accession>A0ABD5S4D0</accession>
<feature type="non-terminal residue" evidence="5">
    <location>
        <position position="277"/>
    </location>
</feature>
<dbReference type="Pfam" id="PF02518">
    <property type="entry name" value="HATPase_c"/>
    <property type="match status" value="1"/>
</dbReference>
<dbReference type="Gene3D" id="3.30.565.10">
    <property type="entry name" value="Histidine kinase-like ATPase, C-terminal domain"/>
    <property type="match status" value="1"/>
</dbReference>
<keyword evidence="5" id="KW-0547">Nucleotide-binding</keyword>
<keyword evidence="6" id="KW-1185">Reference proteome</keyword>
<proteinExistence type="predicted"/>
<gene>
    <name evidence="5" type="ORF">ACFQE1_18815</name>
</gene>
<dbReference type="AlphaFoldDB" id="A0ABD5S4D0"/>
<sequence>REPDIVLLDLDLPESSGTDTVETVRGHTARTPIIVLTGAPEDRFGVDVVSEGAQDYLVKDEVTPDVLLRAIRYAIERKKVEGELRQRTEELRILNQLTRHDIRNEMTLVVGRARELEEHVDMRGRDALEEILRSSNHILQLTGTIGDIVASVTDDDEAELDPVPLGPVVRSSVENARSLYDVEIEAPTALPEVDVRANDLLSSVVGNLLSNAVLYNDKETPEVAVDLEVDAEHVVLRVADNGPGIPDRRKESVFAEGEQGAASGGMGIGLYLVSRLV</sequence>
<dbReference type="InterPro" id="IPR036890">
    <property type="entry name" value="HATPase_C_sf"/>
</dbReference>
<dbReference type="PANTHER" id="PTHR43547:SF2">
    <property type="entry name" value="HYBRID SIGNAL TRANSDUCTION HISTIDINE KINASE C"/>
    <property type="match status" value="1"/>
</dbReference>
<evidence type="ECO:0000313" key="5">
    <source>
        <dbReference type="EMBL" id="MFC6726377.1"/>
    </source>
</evidence>
<dbReference type="SUPFAM" id="SSF55874">
    <property type="entry name" value="ATPase domain of HSP90 chaperone/DNA topoisomerase II/histidine kinase"/>
    <property type="match status" value="1"/>
</dbReference>
<dbReference type="Proteomes" id="UP001596328">
    <property type="component" value="Unassembled WGS sequence"/>
</dbReference>
<dbReference type="PROSITE" id="PS50110">
    <property type="entry name" value="RESPONSE_REGULATORY"/>
    <property type="match status" value="1"/>
</dbReference>
<protein>
    <submittedName>
        <fullName evidence="5">ATP-binding protein</fullName>
    </submittedName>
</protein>
<name>A0ABD5S4D0_9EURY</name>
<dbReference type="PRINTS" id="PR00344">
    <property type="entry name" value="BCTRLSENSOR"/>
</dbReference>
<keyword evidence="1 2" id="KW-0597">Phosphoprotein</keyword>
<evidence type="ECO:0000313" key="6">
    <source>
        <dbReference type="Proteomes" id="UP001596328"/>
    </source>
</evidence>
<dbReference type="SUPFAM" id="SSF52172">
    <property type="entry name" value="CheY-like"/>
    <property type="match status" value="1"/>
</dbReference>